<name>A0AAE0ARP5_9ROSI</name>
<evidence type="ECO:0000313" key="2">
    <source>
        <dbReference type="EMBL" id="KAK3222349.1"/>
    </source>
</evidence>
<dbReference type="Proteomes" id="UP001281410">
    <property type="component" value="Unassembled WGS sequence"/>
</dbReference>
<dbReference type="PANTHER" id="PTHR47723">
    <property type="entry name" value="OS05G0353850 PROTEIN"/>
    <property type="match status" value="1"/>
</dbReference>
<gene>
    <name evidence="2" type="ORF">Dsin_009374</name>
</gene>
<dbReference type="InterPro" id="IPR044730">
    <property type="entry name" value="RNase_H-like_dom_plant"/>
</dbReference>
<keyword evidence="3" id="KW-1185">Reference proteome</keyword>
<dbReference type="InterPro" id="IPR053151">
    <property type="entry name" value="RNase_H-like"/>
</dbReference>
<dbReference type="CDD" id="cd06222">
    <property type="entry name" value="RNase_H_like"/>
    <property type="match status" value="1"/>
</dbReference>
<reference evidence="2" key="1">
    <citation type="journal article" date="2023" name="Plant J.">
        <title>Genome sequences and population genomics provide insights into the demographic history, inbreeding, and mutation load of two 'living fossil' tree species of Dipteronia.</title>
        <authorList>
            <person name="Feng Y."/>
            <person name="Comes H.P."/>
            <person name="Chen J."/>
            <person name="Zhu S."/>
            <person name="Lu R."/>
            <person name="Zhang X."/>
            <person name="Li P."/>
            <person name="Qiu J."/>
            <person name="Olsen K.M."/>
            <person name="Qiu Y."/>
        </authorList>
    </citation>
    <scope>NUCLEOTIDE SEQUENCE</scope>
    <source>
        <strain evidence="2">NBL</strain>
    </source>
</reference>
<dbReference type="PANTHER" id="PTHR47723:SF21">
    <property type="entry name" value="POLYNUCLEOTIDYL TRANSFERASE, RIBONUCLEASE H-LIKE SUPERFAMILY PROTEIN"/>
    <property type="match status" value="1"/>
</dbReference>
<dbReference type="Pfam" id="PF13456">
    <property type="entry name" value="RVT_3"/>
    <property type="match status" value="1"/>
</dbReference>
<organism evidence="2 3">
    <name type="scientific">Dipteronia sinensis</name>
    <dbReference type="NCBI Taxonomy" id="43782"/>
    <lineage>
        <taxon>Eukaryota</taxon>
        <taxon>Viridiplantae</taxon>
        <taxon>Streptophyta</taxon>
        <taxon>Embryophyta</taxon>
        <taxon>Tracheophyta</taxon>
        <taxon>Spermatophyta</taxon>
        <taxon>Magnoliopsida</taxon>
        <taxon>eudicotyledons</taxon>
        <taxon>Gunneridae</taxon>
        <taxon>Pentapetalae</taxon>
        <taxon>rosids</taxon>
        <taxon>malvids</taxon>
        <taxon>Sapindales</taxon>
        <taxon>Sapindaceae</taxon>
        <taxon>Hippocastanoideae</taxon>
        <taxon>Acereae</taxon>
        <taxon>Dipteronia</taxon>
    </lineage>
</organism>
<dbReference type="GO" id="GO:0003676">
    <property type="term" value="F:nucleic acid binding"/>
    <property type="evidence" value="ECO:0007669"/>
    <property type="project" value="InterPro"/>
</dbReference>
<comment type="caution">
    <text evidence="2">The sequence shown here is derived from an EMBL/GenBank/DDBJ whole genome shotgun (WGS) entry which is preliminary data.</text>
</comment>
<sequence>MGMVIRNHNGIVMVVGAQRIHASFSPMIAEVVAFLRGIDLAIEKGMLPIVVETYALSVMNLVRAGCPISSDIGLVIGDVMARLQSIIGSKVVFVPRMANYVAHTLLKMALSLSHDRFWTEEYPLCVERYILDEYPV</sequence>
<dbReference type="EMBL" id="JANJYJ010000003">
    <property type="protein sequence ID" value="KAK3222349.1"/>
    <property type="molecule type" value="Genomic_DNA"/>
</dbReference>
<accession>A0AAE0ARP5</accession>
<evidence type="ECO:0000313" key="3">
    <source>
        <dbReference type="Proteomes" id="UP001281410"/>
    </source>
</evidence>
<protein>
    <recommendedName>
        <fullName evidence="1">RNase H type-1 domain-containing protein</fullName>
    </recommendedName>
</protein>
<dbReference type="AlphaFoldDB" id="A0AAE0ARP5"/>
<evidence type="ECO:0000259" key="1">
    <source>
        <dbReference type="Pfam" id="PF13456"/>
    </source>
</evidence>
<dbReference type="InterPro" id="IPR002156">
    <property type="entry name" value="RNaseH_domain"/>
</dbReference>
<dbReference type="GO" id="GO:0004523">
    <property type="term" value="F:RNA-DNA hybrid ribonuclease activity"/>
    <property type="evidence" value="ECO:0007669"/>
    <property type="project" value="InterPro"/>
</dbReference>
<feature type="domain" description="RNase H type-1" evidence="1">
    <location>
        <begin position="2"/>
        <end position="109"/>
    </location>
</feature>
<proteinExistence type="predicted"/>